<comment type="caution">
    <text evidence="1">The sequence shown here is derived from an EMBL/GenBank/DDBJ whole genome shotgun (WGS) entry which is preliminary data.</text>
</comment>
<evidence type="ECO:0000313" key="1">
    <source>
        <dbReference type="EMBL" id="RYR40571.1"/>
    </source>
</evidence>
<evidence type="ECO:0000313" key="2">
    <source>
        <dbReference type="Proteomes" id="UP000289738"/>
    </source>
</evidence>
<gene>
    <name evidence="1" type="ORF">Ahy_A09g046317</name>
</gene>
<name>A0A445BPK6_ARAHY</name>
<protein>
    <submittedName>
        <fullName evidence="1">Uncharacterized protein</fullName>
    </submittedName>
</protein>
<keyword evidence="2" id="KW-1185">Reference proteome</keyword>
<reference evidence="1 2" key="1">
    <citation type="submission" date="2019-01" db="EMBL/GenBank/DDBJ databases">
        <title>Sequencing of cultivated peanut Arachis hypogaea provides insights into genome evolution and oil improvement.</title>
        <authorList>
            <person name="Chen X."/>
        </authorList>
    </citation>
    <scope>NUCLEOTIDE SEQUENCE [LARGE SCALE GENOMIC DNA]</scope>
    <source>
        <strain evidence="2">cv. Fuhuasheng</strain>
        <tissue evidence="1">Leaves</tissue>
    </source>
</reference>
<proteinExistence type="predicted"/>
<dbReference type="Proteomes" id="UP000289738">
    <property type="component" value="Chromosome A09"/>
</dbReference>
<accession>A0A445BPK6</accession>
<dbReference type="AlphaFoldDB" id="A0A445BPK6"/>
<sequence length="73" mass="8670">MFKINYNFHQAILLPLLASSKTGHLLSTTMINLVLIFKVKVKPLHDFVNSRGLNFLHNIKKKRKVYYFIFYKD</sequence>
<dbReference type="EMBL" id="SDMP01000009">
    <property type="protein sequence ID" value="RYR40571.1"/>
    <property type="molecule type" value="Genomic_DNA"/>
</dbReference>
<organism evidence="1 2">
    <name type="scientific">Arachis hypogaea</name>
    <name type="common">Peanut</name>
    <dbReference type="NCBI Taxonomy" id="3818"/>
    <lineage>
        <taxon>Eukaryota</taxon>
        <taxon>Viridiplantae</taxon>
        <taxon>Streptophyta</taxon>
        <taxon>Embryophyta</taxon>
        <taxon>Tracheophyta</taxon>
        <taxon>Spermatophyta</taxon>
        <taxon>Magnoliopsida</taxon>
        <taxon>eudicotyledons</taxon>
        <taxon>Gunneridae</taxon>
        <taxon>Pentapetalae</taxon>
        <taxon>rosids</taxon>
        <taxon>fabids</taxon>
        <taxon>Fabales</taxon>
        <taxon>Fabaceae</taxon>
        <taxon>Papilionoideae</taxon>
        <taxon>50 kb inversion clade</taxon>
        <taxon>dalbergioids sensu lato</taxon>
        <taxon>Dalbergieae</taxon>
        <taxon>Pterocarpus clade</taxon>
        <taxon>Arachis</taxon>
    </lineage>
</organism>